<keyword evidence="1" id="KW-0378">Hydrolase</keyword>
<dbReference type="Proteomes" id="UP001595817">
    <property type="component" value="Unassembled WGS sequence"/>
</dbReference>
<sequence length="202" mass="23074">MKTIKISRGFIKKVNAAPTVEFPKYTTQLMNVANQNSHATRPRNVGQLSDLFQQYVMETEHHSIEGWKQWYTDKYPNTMDEATQKIKVQVDNFKAAINLIDEDLIRLWVEDLIVTKTFHGLYVQKAIIQKVAELAETEYRASTPAEESKGIDGIIGGNPVSIKPTTYTYMKKLNEKIEVPIIQYEKSGDDYIVHVPDGVLPE</sequence>
<keyword evidence="2" id="KW-1185">Reference proteome</keyword>
<keyword evidence="1" id="KW-0255">Endonuclease</keyword>
<dbReference type="EC" id="3.1.21.-" evidence="1"/>
<comment type="caution">
    <text evidence="1">The sequence shown here is derived from an EMBL/GenBank/DDBJ whole genome shotgun (WGS) entry which is preliminary data.</text>
</comment>
<evidence type="ECO:0000313" key="1">
    <source>
        <dbReference type="EMBL" id="MFC4410859.1"/>
    </source>
</evidence>
<accession>A0ABV8X786</accession>
<dbReference type="Pfam" id="PF09568">
    <property type="entry name" value="RE_MjaI"/>
    <property type="match status" value="1"/>
</dbReference>
<name>A0ABV8X786_9LACT</name>
<dbReference type="GO" id="GO:0016787">
    <property type="term" value="F:hydrolase activity"/>
    <property type="evidence" value="ECO:0007669"/>
    <property type="project" value="UniProtKB-KW"/>
</dbReference>
<proteinExistence type="predicted"/>
<protein>
    <submittedName>
        <fullName evidence="1">MjaI family restriction endonuclease</fullName>
        <ecNumber evidence="1">3.1.21.-</ecNumber>
    </submittedName>
</protein>
<reference evidence="2" key="1">
    <citation type="journal article" date="2019" name="Int. J. Syst. Evol. Microbiol.">
        <title>The Global Catalogue of Microorganisms (GCM) 10K type strain sequencing project: providing services to taxonomists for standard genome sequencing and annotation.</title>
        <authorList>
            <consortium name="The Broad Institute Genomics Platform"/>
            <consortium name="The Broad Institute Genome Sequencing Center for Infectious Disease"/>
            <person name="Wu L."/>
            <person name="Ma J."/>
        </authorList>
    </citation>
    <scope>NUCLEOTIDE SEQUENCE [LARGE SCALE GENOMIC DNA]</scope>
    <source>
        <strain evidence="2">CCUG 59778</strain>
    </source>
</reference>
<keyword evidence="1" id="KW-0540">Nuclease</keyword>
<dbReference type="RefSeq" id="WP_378155184.1">
    <property type="nucleotide sequence ID" value="NZ_JBHSEC010000019.1"/>
</dbReference>
<dbReference type="InterPro" id="IPR019068">
    <property type="entry name" value="Restrct_endonuc_II_MjaI"/>
</dbReference>
<dbReference type="GO" id="GO:0004519">
    <property type="term" value="F:endonuclease activity"/>
    <property type="evidence" value="ECO:0007669"/>
    <property type="project" value="UniProtKB-KW"/>
</dbReference>
<organism evidence="1 2">
    <name type="scientific">Chungangia koreensis</name>
    <dbReference type="NCBI Taxonomy" id="752657"/>
    <lineage>
        <taxon>Bacteria</taxon>
        <taxon>Bacillati</taxon>
        <taxon>Bacillota</taxon>
        <taxon>Bacilli</taxon>
        <taxon>Lactobacillales</taxon>
        <taxon>Chungangia</taxon>
    </lineage>
</organism>
<gene>
    <name evidence="1" type="ORF">ACFOZY_10570</name>
</gene>
<evidence type="ECO:0000313" key="2">
    <source>
        <dbReference type="Proteomes" id="UP001595817"/>
    </source>
</evidence>
<dbReference type="EMBL" id="JBHSEC010000019">
    <property type="protein sequence ID" value="MFC4410859.1"/>
    <property type="molecule type" value="Genomic_DNA"/>
</dbReference>